<evidence type="ECO:0000256" key="1">
    <source>
        <dbReference type="SAM" id="MobiDB-lite"/>
    </source>
</evidence>
<protein>
    <submittedName>
        <fullName evidence="3">Uncharacterized protein</fullName>
    </submittedName>
</protein>
<sequence length="242" mass="26204">MCCYRRAAEHGVRVSLSSAARIAPCEAMPSLPWCDAAEVSCRAGITKCSRRRSAVCPVPLRAGGSPGGLHSRPLSEVKIHALCVMDAITSQRWMLPFPADLAACYRATRFVGIMGAAAIALVAFCQGVGRSDRRSHPYSEITEPSSPKASLRSRGSAQSGSVLAFATTYPISTNRMPYLRILCCLPVVAGLGQVFVEVQRFFICGHEFLVAAGKVELCYRPNFCLLMSSDRIARAITVFNRL</sequence>
<feature type="region of interest" description="Disordered" evidence="1">
    <location>
        <begin position="131"/>
        <end position="154"/>
    </location>
</feature>
<dbReference type="AlphaFoldDB" id="B4CU71"/>
<keyword evidence="2" id="KW-1133">Transmembrane helix</keyword>
<proteinExistence type="predicted"/>
<dbReference type="EMBL" id="ABVL01000001">
    <property type="protein sequence ID" value="EDY22109.1"/>
    <property type="molecule type" value="Genomic_DNA"/>
</dbReference>
<evidence type="ECO:0000313" key="4">
    <source>
        <dbReference type="Proteomes" id="UP000005824"/>
    </source>
</evidence>
<reference evidence="3 4" key="1">
    <citation type="journal article" date="2011" name="J. Bacteriol.">
        <title>Genome sequence of Chthoniobacter flavus Ellin428, an aerobic heterotrophic soil bacterium.</title>
        <authorList>
            <person name="Kant R."/>
            <person name="van Passel M.W."/>
            <person name="Palva A."/>
            <person name="Lucas S."/>
            <person name="Lapidus A."/>
            <person name="Glavina Del Rio T."/>
            <person name="Dalin E."/>
            <person name="Tice H."/>
            <person name="Bruce D."/>
            <person name="Goodwin L."/>
            <person name="Pitluck S."/>
            <person name="Larimer F.W."/>
            <person name="Land M.L."/>
            <person name="Hauser L."/>
            <person name="Sangwan P."/>
            <person name="de Vos W.M."/>
            <person name="Janssen P.H."/>
            <person name="Smidt H."/>
        </authorList>
    </citation>
    <scope>NUCLEOTIDE SEQUENCE [LARGE SCALE GENOMIC DNA]</scope>
    <source>
        <strain evidence="3 4">Ellin428</strain>
    </source>
</reference>
<keyword evidence="2" id="KW-0472">Membrane</keyword>
<name>B4CU71_9BACT</name>
<comment type="caution">
    <text evidence="3">The sequence shown here is derived from an EMBL/GenBank/DDBJ whole genome shotgun (WGS) entry which is preliminary data.</text>
</comment>
<keyword evidence="4" id="KW-1185">Reference proteome</keyword>
<accession>B4CU71</accession>
<gene>
    <name evidence="3" type="ORF">CfE428DRAFT_0234</name>
</gene>
<evidence type="ECO:0000256" key="2">
    <source>
        <dbReference type="SAM" id="Phobius"/>
    </source>
</evidence>
<dbReference type="STRING" id="497964.CfE428DRAFT_0234"/>
<keyword evidence="2" id="KW-0812">Transmembrane</keyword>
<organism evidence="3 4">
    <name type="scientific">Chthoniobacter flavus Ellin428</name>
    <dbReference type="NCBI Taxonomy" id="497964"/>
    <lineage>
        <taxon>Bacteria</taxon>
        <taxon>Pseudomonadati</taxon>
        <taxon>Verrucomicrobiota</taxon>
        <taxon>Spartobacteria</taxon>
        <taxon>Chthoniobacterales</taxon>
        <taxon>Chthoniobacteraceae</taxon>
        <taxon>Chthoniobacter</taxon>
    </lineage>
</organism>
<dbReference type="InParanoid" id="B4CU71"/>
<feature type="transmembrane region" description="Helical" evidence="2">
    <location>
        <begin position="110"/>
        <end position="129"/>
    </location>
</feature>
<evidence type="ECO:0000313" key="3">
    <source>
        <dbReference type="EMBL" id="EDY22109.1"/>
    </source>
</evidence>
<dbReference type="Proteomes" id="UP000005824">
    <property type="component" value="Unassembled WGS sequence"/>
</dbReference>
<feature type="compositionally biased region" description="Polar residues" evidence="1">
    <location>
        <begin position="142"/>
        <end position="154"/>
    </location>
</feature>